<evidence type="ECO:0000256" key="2">
    <source>
        <dbReference type="ARBA" id="ARBA00022821"/>
    </source>
</evidence>
<evidence type="ECO:0000256" key="3">
    <source>
        <dbReference type="ARBA" id="ARBA00023265"/>
    </source>
</evidence>
<keyword evidence="2" id="KW-0611">Plant defense</keyword>
<dbReference type="Gene3D" id="3.30.530.20">
    <property type="match status" value="2"/>
</dbReference>
<dbReference type="GO" id="GO:0010427">
    <property type="term" value="F:abscisic acid binding"/>
    <property type="evidence" value="ECO:0007669"/>
    <property type="project" value="InterPro"/>
</dbReference>
<comment type="caution">
    <text evidence="5">The sequence shown here is derived from an EMBL/GenBank/DDBJ whole genome shotgun (WGS) entry which is preliminary data.</text>
</comment>
<sequence>MCKYTLIEGDVLGDKLESVVYEVKFVAAGSGSGTRSVCKMTSHYNTKGDINLKEEEIKAGKDKAIGMYKTRKMGVISFAQEYESPVDPGRLFKALIVDSHNLCPKLMPQSINSIEIIDGDGDVGSIKQINFAQGIHFKHAKLRMDELDTKNYQCKYTIVEGDVLGEKLKSIKYEVKFVADEHGGCIFKMLSEYYSDQEIEFKDEDIEFGKERATEMYKVVEAYLLTNPHTYV</sequence>
<evidence type="ECO:0000313" key="5">
    <source>
        <dbReference type="EMBL" id="KAF3953732.1"/>
    </source>
</evidence>
<comment type="similarity">
    <text evidence="1">Belongs to the BetVI family.</text>
</comment>
<dbReference type="GO" id="GO:0006952">
    <property type="term" value="P:defense response"/>
    <property type="evidence" value="ECO:0007669"/>
    <property type="project" value="UniProtKB-KW"/>
</dbReference>
<dbReference type="GO" id="GO:0005634">
    <property type="term" value="C:nucleus"/>
    <property type="evidence" value="ECO:0007669"/>
    <property type="project" value="TreeGrafter"/>
</dbReference>
<dbReference type="Proteomes" id="UP000737018">
    <property type="component" value="Unassembled WGS sequence"/>
</dbReference>
<dbReference type="InterPro" id="IPR023393">
    <property type="entry name" value="START-like_dom_sf"/>
</dbReference>
<organism evidence="5 6">
    <name type="scientific">Castanea mollissima</name>
    <name type="common">Chinese chestnut</name>
    <dbReference type="NCBI Taxonomy" id="60419"/>
    <lineage>
        <taxon>Eukaryota</taxon>
        <taxon>Viridiplantae</taxon>
        <taxon>Streptophyta</taxon>
        <taxon>Embryophyta</taxon>
        <taxon>Tracheophyta</taxon>
        <taxon>Spermatophyta</taxon>
        <taxon>Magnoliopsida</taxon>
        <taxon>eudicotyledons</taxon>
        <taxon>Gunneridae</taxon>
        <taxon>Pentapetalae</taxon>
        <taxon>rosids</taxon>
        <taxon>fabids</taxon>
        <taxon>Fagales</taxon>
        <taxon>Fagaceae</taxon>
        <taxon>Castanea</taxon>
    </lineage>
</organism>
<evidence type="ECO:0000259" key="4">
    <source>
        <dbReference type="SMART" id="SM01037"/>
    </source>
</evidence>
<dbReference type="GO" id="GO:0004864">
    <property type="term" value="F:protein phosphatase inhibitor activity"/>
    <property type="evidence" value="ECO:0007669"/>
    <property type="project" value="InterPro"/>
</dbReference>
<evidence type="ECO:0000256" key="1">
    <source>
        <dbReference type="ARBA" id="ARBA00009744"/>
    </source>
</evidence>
<keyword evidence="3" id="KW-0568">Pathogenesis-related protein</keyword>
<dbReference type="OrthoDB" id="1880172at2759"/>
<dbReference type="CDD" id="cd07816">
    <property type="entry name" value="Bet_v1-like"/>
    <property type="match status" value="1"/>
</dbReference>
<dbReference type="GO" id="GO:0009738">
    <property type="term" value="P:abscisic acid-activated signaling pathway"/>
    <property type="evidence" value="ECO:0007669"/>
    <property type="project" value="InterPro"/>
</dbReference>
<dbReference type="SUPFAM" id="SSF55961">
    <property type="entry name" value="Bet v1-like"/>
    <property type="match status" value="2"/>
</dbReference>
<dbReference type="InterPro" id="IPR050279">
    <property type="entry name" value="Plant_def-hormone_signal"/>
</dbReference>
<dbReference type="PRINTS" id="PR00634">
    <property type="entry name" value="BETALLERGEN"/>
</dbReference>
<name>A0A8J4QY90_9ROSI</name>
<dbReference type="PANTHER" id="PTHR31213">
    <property type="entry name" value="OS08G0374000 PROTEIN-RELATED"/>
    <property type="match status" value="1"/>
</dbReference>
<proteinExistence type="inferred from homology"/>
<dbReference type="SMART" id="SM01037">
    <property type="entry name" value="Bet_v_1"/>
    <property type="match status" value="1"/>
</dbReference>
<dbReference type="EMBL" id="JRKL02003953">
    <property type="protein sequence ID" value="KAF3953732.1"/>
    <property type="molecule type" value="Genomic_DNA"/>
</dbReference>
<dbReference type="PANTHER" id="PTHR31213:SF157">
    <property type="entry name" value="MAJOR ALLERGEN MAL D 1-LIKE"/>
    <property type="match status" value="1"/>
</dbReference>
<reference evidence="5" key="1">
    <citation type="submission" date="2020-03" db="EMBL/GenBank/DDBJ databases">
        <title>Castanea mollissima Vanexum genome sequencing.</title>
        <authorList>
            <person name="Staton M."/>
        </authorList>
    </citation>
    <scope>NUCLEOTIDE SEQUENCE</scope>
    <source>
        <tissue evidence="5">Leaf</tissue>
    </source>
</reference>
<feature type="domain" description="Bet v I/Major latex protein" evidence="4">
    <location>
        <begin position="77"/>
        <end position="227"/>
    </location>
</feature>
<accession>A0A8J4QY90</accession>
<dbReference type="GO" id="GO:0038023">
    <property type="term" value="F:signaling receptor activity"/>
    <property type="evidence" value="ECO:0007669"/>
    <property type="project" value="InterPro"/>
</dbReference>
<evidence type="ECO:0000313" key="6">
    <source>
        <dbReference type="Proteomes" id="UP000737018"/>
    </source>
</evidence>
<dbReference type="AlphaFoldDB" id="A0A8J4QY90"/>
<dbReference type="Pfam" id="PF00407">
    <property type="entry name" value="Bet_v_1"/>
    <property type="match status" value="1"/>
</dbReference>
<dbReference type="InterPro" id="IPR000916">
    <property type="entry name" value="Bet_v_I/MLP"/>
</dbReference>
<protein>
    <recommendedName>
        <fullName evidence="4">Bet v I/Major latex protein domain-containing protein</fullName>
    </recommendedName>
</protein>
<dbReference type="InterPro" id="IPR024949">
    <property type="entry name" value="Bet_v_I_allergen"/>
</dbReference>
<keyword evidence="6" id="KW-1185">Reference proteome</keyword>
<gene>
    <name evidence="5" type="ORF">CMV_020852</name>
</gene>
<dbReference type="FunFam" id="3.30.530.20:FF:000007">
    <property type="entry name" value="Major pollen allergen Bet v 1-A"/>
    <property type="match status" value="1"/>
</dbReference>
<dbReference type="GO" id="GO:0005737">
    <property type="term" value="C:cytoplasm"/>
    <property type="evidence" value="ECO:0007669"/>
    <property type="project" value="TreeGrafter"/>
</dbReference>